<dbReference type="SUPFAM" id="SSF50969">
    <property type="entry name" value="YVTN repeat-like/Quinoprotein amine dehydrogenase"/>
    <property type="match status" value="1"/>
</dbReference>
<protein>
    <submittedName>
        <fullName evidence="1">Uncharacterized protein YjfI (DUF2170 family)</fullName>
    </submittedName>
</protein>
<dbReference type="Proteomes" id="UP001185012">
    <property type="component" value="Unassembled WGS sequence"/>
</dbReference>
<name>A0ABU1III8_9BACL</name>
<dbReference type="RefSeq" id="WP_309861185.1">
    <property type="nucleotide sequence ID" value="NZ_JAVDQG010000001.1"/>
</dbReference>
<sequence>MNRMSGWLIIMLLILTSCSSSDIEIKRGLIGIIYTDALKDDSEFVTFDKNGNEYSNARLKEMGIFEIEQNEAGDIILPVQFGDSVININSSGKITSNKTLEFPLFVREENGLRISTYNTHLDYGTLEIVNGKQSKQIKLDGFLRIATSDSNNIYVFATIIDKAQPVFYVIDRKNNELDKQIPLKIDLANDLKLIENTLLIGSTDDQNKIAMVNTKNWKVEYLELPFDKPEYFIEETDTIVVTHQNQKNVSILNKDTLDLQTTKKIKFPVFKVDSDENHYYFLTQRDNKDSAGVVCVYDKSNWELVDTITLPVKRNTLVQDIKIIQ</sequence>
<proteinExistence type="predicted"/>
<dbReference type="InterPro" id="IPR011044">
    <property type="entry name" value="Quino_amine_DH_bsu"/>
</dbReference>
<dbReference type="InterPro" id="IPR015943">
    <property type="entry name" value="WD40/YVTN_repeat-like_dom_sf"/>
</dbReference>
<accession>A0ABU1III8</accession>
<evidence type="ECO:0000313" key="1">
    <source>
        <dbReference type="EMBL" id="MDR6224208.1"/>
    </source>
</evidence>
<organism evidence="1 2">
    <name type="scientific">Desmospora profundinema</name>
    <dbReference type="NCBI Taxonomy" id="1571184"/>
    <lineage>
        <taxon>Bacteria</taxon>
        <taxon>Bacillati</taxon>
        <taxon>Bacillota</taxon>
        <taxon>Bacilli</taxon>
        <taxon>Bacillales</taxon>
        <taxon>Thermoactinomycetaceae</taxon>
        <taxon>Desmospora</taxon>
    </lineage>
</organism>
<comment type="caution">
    <text evidence="1">The sequence shown here is derived from an EMBL/GenBank/DDBJ whole genome shotgun (WGS) entry which is preliminary data.</text>
</comment>
<dbReference type="Gene3D" id="2.130.10.10">
    <property type="entry name" value="YVTN repeat-like/Quinoprotein amine dehydrogenase"/>
    <property type="match status" value="1"/>
</dbReference>
<gene>
    <name evidence="1" type="ORF">JOE21_000196</name>
</gene>
<dbReference type="EMBL" id="JAVDQG010000001">
    <property type="protein sequence ID" value="MDR6224208.1"/>
    <property type="molecule type" value="Genomic_DNA"/>
</dbReference>
<keyword evidence="2" id="KW-1185">Reference proteome</keyword>
<dbReference type="PROSITE" id="PS51257">
    <property type="entry name" value="PROKAR_LIPOPROTEIN"/>
    <property type="match status" value="1"/>
</dbReference>
<reference evidence="1 2" key="1">
    <citation type="submission" date="2023-07" db="EMBL/GenBank/DDBJ databases">
        <title>Genomic Encyclopedia of Type Strains, Phase IV (KMG-IV): sequencing the most valuable type-strain genomes for metagenomic binning, comparative biology and taxonomic classification.</title>
        <authorList>
            <person name="Goeker M."/>
        </authorList>
    </citation>
    <scope>NUCLEOTIDE SEQUENCE [LARGE SCALE GENOMIC DNA]</scope>
    <source>
        <strain evidence="1 2">DSM 45903</strain>
    </source>
</reference>
<evidence type="ECO:0000313" key="2">
    <source>
        <dbReference type="Proteomes" id="UP001185012"/>
    </source>
</evidence>